<evidence type="ECO:0000256" key="2">
    <source>
        <dbReference type="ARBA" id="ARBA00008098"/>
    </source>
</evidence>
<dbReference type="GO" id="GO:0005615">
    <property type="term" value="C:extracellular space"/>
    <property type="evidence" value="ECO:0007669"/>
    <property type="project" value="TreeGrafter"/>
</dbReference>
<dbReference type="EMBL" id="GEDC01009499">
    <property type="protein sequence ID" value="JAS27799.1"/>
    <property type="molecule type" value="Transcribed_RNA"/>
</dbReference>
<comment type="subcellular location">
    <subcellularLocation>
        <location evidence="1">Secreted</location>
    </subcellularLocation>
</comment>
<dbReference type="SUPFAM" id="SSF47565">
    <property type="entry name" value="Insect pheromone/odorant-binding proteins"/>
    <property type="match status" value="1"/>
</dbReference>
<evidence type="ECO:0000256" key="1">
    <source>
        <dbReference type="ARBA" id="ARBA00004613"/>
    </source>
</evidence>
<dbReference type="GO" id="GO:0005549">
    <property type="term" value="F:odorant binding"/>
    <property type="evidence" value="ECO:0007669"/>
    <property type="project" value="InterPro"/>
</dbReference>
<dbReference type="Pfam" id="PF01395">
    <property type="entry name" value="PBP_GOBP"/>
    <property type="match status" value="1"/>
</dbReference>
<dbReference type="PANTHER" id="PTHR11857:SF43">
    <property type="entry name" value="GEO07291P1-RELATED"/>
    <property type="match status" value="1"/>
</dbReference>
<feature type="chain" id="PRO_5008581440" evidence="5">
    <location>
        <begin position="20"/>
        <end position="119"/>
    </location>
</feature>
<evidence type="ECO:0000313" key="6">
    <source>
        <dbReference type="EMBL" id="JAS27799.1"/>
    </source>
</evidence>
<feature type="signal peptide" evidence="5">
    <location>
        <begin position="1"/>
        <end position="19"/>
    </location>
</feature>
<name>A0A1B6DQ59_9HEMI</name>
<feature type="non-terminal residue" evidence="6">
    <location>
        <position position="119"/>
    </location>
</feature>
<keyword evidence="3" id="KW-0964">Secreted</keyword>
<protein>
    <submittedName>
        <fullName evidence="6">Uncharacterized protein</fullName>
    </submittedName>
</protein>
<dbReference type="Gene3D" id="1.10.238.20">
    <property type="entry name" value="Pheromone/general odorant binding protein domain"/>
    <property type="match status" value="1"/>
</dbReference>
<evidence type="ECO:0000256" key="4">
    <source>
        <dbReference type="ARBA" id="ARBA00022729"/>
    </source>
</evidence>
<evidence type="ECO:0000256" key="5">
    <source>
        <dbReference type="SAM" id="SignalP"/>
    </source>
</evidence>
<dbReference type="InterPro" id="IPR006170">
    <property type="entry name" value="PBP/GOBP"/>
</dbReference>
<organism evidence="6">
    <name type="scientific">Clastoptera arizonana</name>
    <name type="common">Arizona spittle bug</name>
    <dbReference type="NCBI Taxonomy" id="38151"/>
    <lineage>
        <taxon>Eukaryota</taxon>
        <taxon>Metazoa</taxon>
        <taxon>Ecdysozoa</taxon>
        <taxon>Arthropoda</taxon>
        <taxon>Hexapoda</taxon>
        <taxon>Insecta</taxon>
        <taxon>Pterygota</taxon>
        <taxon>Neoptera</taxon>
        <taxon>Paraneoptera</taxon>
        <taxon>Hemiptera</taxon>
        <taxon>Auchenorrhyncha</taxon>
        <taxon>Cercopoidea</taxon>
        <taxon>Clastopteridae</taxon>
        <taxon>Clastoptera</taxon>
    </lineage>
</organism>
<proteinExistence type="inferred from homology"/>
<dbReference type="AlphaFoldDB" id="A0A1B6DQ59"/>
<dbReference type="SMART" id="SM00708">
    <property type="entry name" value="PhBP"/>
    <property type="match status" value="1"/>
</dbReference>
<dbReference type="PANTHER" id="PTHR11857">
    <property type="entry name" value="ODORANT BINDING PROTEIN-RELATED"/>
    <property type="match status" value="1"/>
</dbReference>
<reference evidence="6" key="1">
    <citation type="submission" date="2015-12" db="EMBL/GenBank/DDBJ databases">
        <title>De novo transcriptome assembly of four potential Pierce s Disease insect vectors from Arizona vineyards.</title>
        <authorList>
            <person name="Tassone E.E."/>
        </authorList>
    </citation>
    <scope>NUCLEOTIDE SEQUENCE</scope>
</reference>
<dbReference type="InterPro" id="IPR036728">
    <property type="entry name" value="PBP_GOBP_sf"/>
</dbReference>
<accession>A0A1B6DQ59</accession>
<dbReference type="CDD" id="cd23992">
    <property type="entry name" value="PBP_GOBP"/>
    <property type="match status" value="1"/>
</dbReference>
<gene>
    <name evidence="6" type="ORF">g.44240</name>
</gene>
<dbReference type="GO" id="GO:0007608">
    <property type="term" value="P:sensory perception of smell"/>
    <property type="evidence" value="ECO:0007669"/>
    <property type="project" value="TreeGrafter"/>
</dbReference>
<keyword evidence="4 5" id="KW-0732">Signal</keyword>
<sequence length="119" mass="13201">MLKFVTFLVLCYMVFNVHAGDEIPPEVKQMLKNLHDTCIEESGASESDIADFNKGTHNPVETLKCYMKCIMVQLGIFDDDGAFDKEAYVDLLPPHMTEFGKKVAANCKAEGSGVCDIAY</sequence>
<comment type="similarity">
    <text evidence="2">Belongs to the PBP/GOBP family.</text>
</comment>
<evidence type="ECO:0000256" key="3">
    <source>
        <dbReference type="ARBA" id="ARBA00022525"/>
    </source>
</evidence>